<dbReference type="PANTHER" id="PTHR11487:SF0">
    <property type="entry name" value="S-ACYL FATTY ACID SYNTHASE THIOESTERASE, MEDIUM CHAIN"/>
    <property type="match status" value="1"/>
</dbReference>
<comment type="caution">
    <text evidence="3">The sequence shown here is derived from an EMBL/GenBank/DDBJ whole genome shotgun (WGS) entry which is preliminary data.</text>
</comment>
<proteinExistence type="inferred from homology"/>
<dbReference type="RefSeq" id="WP_377247806.1">
    <property type="nucleotide sequence ID" value="NZ_JBHLUH010000009.1"/>
</dbReference>
<protein>
    <submittedName>
        <fullName evidence="3">Thioesterase II family protein</fullName>
    </submittedName>
</protein>
<dbReference type="Proteomes" id="UP001589867">
    <property type="component" value="Unassembled WGS sequence"/>
</dbReference>
<comment type="similarity">
    <text evidence="1">Belongs to the thioesterase family.</text>
</comment>
<dbReference type="PANTHER" id="PTHR11487">
    <property type="entry name" value="THIOESTERASE"/>
    <property type="match status" value="1"/>
</dbReference>
<evidence type="ECO:0000259" key="2">
    <source>
        <dbReference type="Pfam" id="PF00975"/>
    </source>
</evidence>
<dbReference type="Pfam" id="PF00975">
    <property type="entry name" value="Thioesterase"/>
    <property type="match status" value="1"/>
</dbReference>
<dbReference type="EMBL" id="JBHLUH010000009">
    <property type="protein sequence ID" value="MFC0527596.1"/>
    <property type="molecule type" value="Genomic_DNA"/>
</dbReference>
<dbReference type="InterPro" id="IPR012223">
    <property type="entry name" value="TEII"/>
</dbReference>
<gene>
    <name evidence="3" type="ORF">ACFFIA_07990</name>
</gene>
<keyword evidence="4" id="KW-1185">Reference proteome</keyword>
<dbReference type="SUPFAM" id="SSF53474">
    <property type="entry name" value="alpha/beta-Hydrolases"/>
    <property type="match status" value="1"/>
</dbReference>
<reference evidence="3 4" key="1">
    <citation type="submission" date="2024-09" db="EMBL/GenBank/DDBJ databases">
        <authorList>
            <person name="Sun Q."/>
            <person name="Mori K."/>
        </authorList>
    </citation>
    <scope>NUCLEOTIDE SEQUENCE [LARGE SCALE GENOMIC DNA]</scope>
    <source>
        <strain evidence="3 4">TBRC 3947</strain>
    </source>
</reference>
<organism evidence="3 4">
    <name type="scientific">Phytohabitans kaempferiae</name>
    <dbReference type="NCBI Taxonomy" id="1620943"/>
    <lineage>
        <taxon>Bacteria</taxon>
        <taxon>Bacillati</taxon>
        <taxon>Actinomycetota</taxon>
        <taxon>Actinomycetes</taxon>
        <taxon>Micromonosporales</taxon>
        <taxon>Micromonosporaceae</taxon>
    </lineage>
</organism>
<dbReference type="InterPro" id="IPR001031">
    <property type="entry name" value="Thioesterase"/>
</dbReference>
<dbReference type="Gene3D" id="3.40.50.1820">
    <property type="entry name" value="alpha/beta hydrolase"/>
    <property type="match status" value="1"/>
</dbReference>
<feature type="domain" description="Thioesterase" evidence="2">
    <location>
        <begin position="26"/>
        <end position="248"/>
    </location>
</feature>
<evidence type="ECO:0000256" key="1">
    <source>
        <dbReference type="ARBA" id="ARBA00007169"/>
    </source>
</evidence>
<name>A0ABV6LYU6_9ACTN</name>
<dbReference type="InterPro" id="IPR029058">
    <property type="entry name" value="AB_hydrolase_fold"/>
</dbReference>
<evidence type="ECO:0000313" key="3">
    <source>
        <dbReference type="EMBL" id="MFC0527596.1"/>
    </source>
</evidence>
<accession>A0ABV6LYU6</accession>
<evidence type="ECO:0000313" key="4">
    <source>
        <dbReference type="Proteomes" id="UP001589867"/>
    </source>
</evidence>
<sequence length="253" mass="28321">MNGHAQDIDRRWFKRFGRTDNTAHVRLLCFHHAGGSASAYRQWRRLMPPSIEPVGVQLPGRADRFNERTHDRMGPLVDDLLDAIKPLLDRRFACYGVSMGARVAWAVAHALRERAMPVPVRLYLASNPGPATDDGTWPWEDRSDGLEGYLHEMGGTPPEVLEQPELLQALLPTLRADLDVLTTHNFHPAVPLDMPIRAFAGVDDPIGSPERMDFWRAETTADFALYRLPGGHFHDAEAEAQVVKAITADLAYT</sequence>